<evidence type="ECO:0000313" key="13">
    <source>
        <dbReference type="Proteomes" id="UP001487740"/>
    </source>
</evidence>
<evidence type="ECO:0000256" key="1">
    <source>
        <dbReference type="ARBA" id="ARBA00004141"/>
    </source>
</evidence>
<evidence type="ECO:0000256" key="9">
    <source>
        <dbReference type="ARBA" id="ARBA00023160"/>
    </source>
</evidence>
<feature type="compositionally biased region" description="Basic residues" evidence="11">
    <location>
        <begin position="176"/>
        <end position="186"/>
    </location>
</feature>
<proteinExistence type="inferred from homology"/>
<dbReference type="EMBL" id="JARAKH010000006">
    <property type="protein sequence ID" value="KAK8403230.1"/>
    <property type="molecule type" value="Genomic_DNA"/>
</dbReference>
<gene>
    <name evidence="12" type="ORF">O3P69_000398</name>
</gene>
<feature type="transmembrane region" description="Helical" evidence="10">
    <location>
        <begin position="258"/>
        <end position="278"/>
    </location>
</feature>
<evidence type="ECO:0000256" key="8">
    <source>
        <dbReference type="ARBA" id="ARBA00023136"/>
    </source>
</evidence>
<feature type="transmembrane region" description="Helical" evidence="10">
    <location>
        <begin position="393"/>
        <end position="415"/>
    </location>
</feature>
<dbReference type="GO" id="GO:0034625">
    <property type="term" value="P:fatty acid elongation, monounsaturated fatty acid"/>
    <property type="evidence" value="ECO:0007669"/>
    <property type="project" value="TreeGrafter"/>
</dbReference>
<keyword evidence="7 10" id="KW-0443">Lipid metabolism</keyword>
<feature type="transmembrane region" description="Helical" evidence="10">
    <location>
        <begin position="457"/>
        <end position="477"/>
    </location>
</feature>
<comment type="similarity">
    <text evidence="10">Belongs to the ELO family.</text>
</comment>
<feature type="transmembrane region" description="Helical" evidence="10">
    <location>
        <begin position="427"/>
        <end position="445"/>
    </location>
</feature>
<keyword evidence="9 10" id="KW-0275">Fatty acid biosynthesis</keyword>
<evidence type="ECO:0000313" key="12">
    <source>
        <dbReference type="EMBL" id="KAK8403230.1"/>
    </source>
</evidence>
<comment type="catalytic activity">
    <reaction evidence="10">
        <text>a very-long-chain acyl-CoA + malonyl-CoA + H(+) = a very-long-chain 3-oxoacyl-CoA + CO2 + CoA</text>
        <dbReference type="Rhea" id="RHEA:32727"/>
        <dbReference type="ChEBI" id="CHEBI:15378"/>
        <dbReference type="ChEBI" id="CHEBI:16526"/>
        <dbReference type="ChEBI" id="CHEBI:57287"/>
        <dbReference type="ChEBI" id="CHEBI:57384"/>
        <dbReference type="ChEBI" id="CHEBI:90725"/>
        <dbReference type="ChEBI" id="CHEBI:90736"/>
        <dbReference type="EC" id="2.3.1.199"/>
    </reaction>
</comment>
<feature type="region of interest" description="Disordered" evidence="11">
    <location>
        <begin position="174"/>
        <end position="193"/>
    </location>
</feature>
<dbReference type="Proteomes" id="UP001487740">
    <property type="component" value="Unassembled WGS sequence"/>
</dbReference>
<accession>A0AAW0UXB2</accession>
<evidence type="ECO:0000256" key="2">
    <source>
        <dbReference type="ARBA" id="ARBA00022516"/>
    </source>
</evidence>
<feature type="transmembrane region" description="Helical" evidence="10">
    <location>
        <begin position="12"/>
        <end position="32"/>
    </location>
</feature>
<dbReference type="PANTHER" id="PTHR11157:SF167">
    <property type="entry name" value="ELONGATION OF VERY LONG CHAIN FATTY ACIDS PROTEIN"/>
    <property type="match status" value="1"/>
</dbReference>
<keyword evidence="3 10" id="KW-0808">Transferase</keyword>
<dbReference type="InterPro" id="IPR002076">
    <property type="entry name" value="ELO_fam"/>
</dbReference>
<dbReference type="GO" id="GO:0005789">
    <property type="term" value="C:endoplasmic reticulum membrane"/>
    <property type="evidence" value="ECO:0007669"/>
    <property type="project" value="TreeGrafter"/>
</dbReference>
<organism evidence="12 13">
    <name type="scientific">Scylla paramamosain</name>
    <name type="common">Mud crab</name>
    <dbReference type="NCBI Taxonomy" id="85552"/>
    <lineage>
        <taxon>Eukaryota</taxon>
        <taxon>Metazoa</taxon>
        <taxon>Ecdysozoa</taxon>
        <taxon>Arthropoda</taxon>
        <taxon>Crustacea</taxon>
        <taxon>Multicrustacea</taxon>
        <taxon>Malacostraca</taxon>
        <taxon>Eumalacostraca</taxon>
        <taxon>Eucarida</taxon>
        <taxon>Decapoda</taxon>
        <taxon>Pleocyemata</taxon>
        <taxon>Brachyura</taxon>
        <taxon>Eubrachyura</taxon>
        <taxon>Portunoidea</taxon>
        <taxon>Portunidae</taxon>
        <taxon>Portuninae</taxon>
        <taxon>Scylla</taxon>
    </lineage>
</organism>
<keyword evidence="5 10" id="KW-0276">Fatty acid metabolism</keyword>
<comment type="subcellular location">
    <subcellularLocation>
        <location evidence="1">Membrane</location>
        <topology evidence="1">Multi-pass membrane protein</topology>
    </subcellularLocation>
</comment>
<evidence type="ECO:0000256" key="6">
    <source>
        <dbReference type="ARBA" id="ARBA00022989"/>
    </source>
</evidence>
<keyword evidence="2 10" id="KW-0444">Lipid biosynthesis</keyword>
<comment type="caution">
    <text evidence="12">The sequence shown here is derived from an EMBL/GenBank/DDBJ whole genome shotgun (WGS) entry which is preliminary data.</text>
</comment>
<feature type="transmembrane region" description="Helical" evidence="10">
    <location>
        <begin position="229"/>
        <end position="246"/>
    </location>
</feature>
<evidence type="ECO:0000256" key="5">
    <source>
        <dbReference type="ARBA" id="ARBA00022832"/>
    </source>
</evidence>
<reference evidence="12 13" key="1">
    <citation type="submission" date="2023-03" db="EMBL/GenBank/DDBJ databases">
        <title>High-quality genome of Scylla paramamosain provides insights in environmental adaptation.</title>
        <authorList>
            <person name="Zhang L."/>
        </authorList>
    </citation>
    <scope>NUCLEOTIDE SEQUENCE [LARGE SCALE GENOMIC DNA]</scope>
    <source>
        <strain evidence="12">LZ_2023a</strain>
        <tissue evidence="12">Muscle</tissue>
    </source>
</reference>
<dbReference type="GO" id="GO:0030148">
    <property type="term" value="P:sphingolipid biosynthetic process"/>
    <property type="evidence" value="ECO:0007669"/>
    <property type="project" value="TreeGrafter"/>
</dbReference>
<evidence type="ECO:0000256" key="11">
    <source>
        <dbReference type="SAM" id="MobiDB-lite"/>
    </source>
</evidence>
<sequence>MAVPQWVSERHLDWAALLLLGLPCLAVCILHLSSSPRHWLSHPSPHLTSIHLPLPHLLIMPASPEHPTPFLFPTALAVSPLTSVFTFVPAPVTPASPLLSPSLCNLVFNPLAVWHGAWRGSCRGQVGGHGVSRAYCTYRKFSDLLEGPLFTFPSITPTPPNPLPLPERPRITTTLPHRRHHYRPSRRQAGGKEGRMAHLVEKVVDGYNDIFINRRDPRVDGWLFMDSPWPTFFLCISYVLLVKVIGPRCMKNRPPFDLRRLLVFYNAAQVVFSTWLFYEIGMSGWFTHYSLRCQPVDYSDNPSAIRFGMGGWFRGYSYRCQPVDYSQNPVAIRMAHASWWYYFSKFTEFLDTIFFVLHKKNEHISMLHVIHHGCMPMSVWFGVKFTAGGHSTFFGLVNTFVHIVMYVYYMLAAMGPKYRRYIWWKKYLTNFQMIQFILIFSHAFQLCFTECHYPRAFMWWIGGHAVMFFFLFSEFYIKAYLRGTSKLYMNGTSHLSKANGHTNGHIKHANGHANGKANGVANGYSNGHANGHANGTIHYRGSSTKETNGHIPQTEDTSINARVRRLVCMSVDTSLE</sequence>
<dbReference type="PANTHER" id="PTHR11157">
    <property type="entry name" value="FATTY ACID ACYL TRANSFERASE-RELATED"/>
    <property type="match status" value="1"/>
</dbReference>
<dbReference type="GO" id="GO:0034626">
    <property type="term" value="P:fatty acid elongation, polyunsaturated fatty acid"/>
    <property type="evidence" value="ECO:0007669"/>
    <property type="project" value="TreeGrafter"/>
</dbReference>
<protein>
    <recommendedName>
        <fullName evidence="10">Elongation of very long chain fatty acids protein</fullName>
        <ecNumber evidence="10">2.3.1.199</ecNumber>
    </recommendedName>
    <alternativeName>
        <fullName evidence="10">Very-long-chain 3-oxoacyl-CoA synthase</fullName>
    </alternativeName>
</protein>
<dbReference type="GO" id="GO:0019367">
    <property type="term" value="P:fatty acid elongation, saturated fatty acid"/>
    <property type="evidence" value="ECO:0007669"/>
    <property type="project" value="TreeGrafter"/>
</dbReference>
<name>A0AAW0UXB2_SCYPA</name>
<keyword evidence="13" id="KW-1185">Reference proteome</keyword>
<evidence type="ECO:0000256" key="4">
    <source>
        <dbReference type="ARBA" id="ARBA00022692"/>
    </source>
</evidence>
<dbReference type="GO" id="GO:0009922">
    <property type="term" value="F:fatty acid elongase activity"/>
    <property type="evidence" value="ECO:0007669"/>
    <property type="project" value="UniProtKB-EC"/>
</dbReference>
<keyword evidence="6 10" id="KW-1133">Transmembrane helix</keyword>
<keyword evidence="4 10" id="KW-0812">Transmembrane</keyword>
<evidence type="ECO:0000256" key="7">
    <source>
        <dbReference type="ARBA" id="ARBA00023098"/>
    </source>
</evidence>
<dbReference type="EC" id="2.3.1.199" evidence="10"/>
<evidence type="ECO:0000256" key="3">
    <source>
        <dbReference type="ARBA" id="ARBA00022679"/>
    </source>
</evidence>
<evidence type="ECO:0000256" key="10">
    <source>
        <dbReference type="RuleBase" id="RU361115"/>
    </source>
</evidence>
<dbReference type="AlphaFoldDB" id="A0AAW0UXB2"/>
<dbReference type="GO" id="GO:0042761">
    <property type="term" value="P:very long-chain fatty acid biosynthetic process"/>
    <property type="evidence" value="ECO:0007669"/>
    <property type="project" value="TreeGrafter"/>
</dbReference>
<keyword evidence="8 10" id="KW-0472">Membrane</keyword>
<dbReference type="Pfam" id="PF01151">
    <property type="entry name" value="ELO"/>
    <property type="match status" value="1"/>
</dbReference>